<proteinExistence type="predicted"/>
<keyword evidence="3" id="KW-1185">Reference proteome</keyword>
<name>A0A167HA66_CALVF</name>
<feature type="compositionally biased region" description="Polar residues" evidence="1">
    <location>
        <begin position="13"/>
        <end position="43"/>
    </location>
</feature>
<evidence type="ECO:0000313" key="3">
    <source>
        <dbReference type="Proteomes" id="UP000076738"/>
    </source>
</evidence>
<dbReference type="EMBL" id="KV417324">
    <property type="protein sequence ID" value="KZO91407.1"/>
    <property type="molecule type" value="Genomic_DNA"/>
</dbReference>
<organism evidence="2 3">
    <name type="scientific">Calocera viscosa (strain TUFC12733)</name>
    <dbReference type="NCBI Taxonomy" id="1330018"/>
    <lineage>
        <taxon>Eukaryota</taxon>
        <taxon>Fungi</taxon>
        <taxon>Dikarya</taxon>
        <taxon>Basidiomycota</taxon>
        <taxon>Agaricomycotina</taxon>
        <taxon>Dacrymycetes</taxon>
        <taxon>Dacrymycetales</taxon>
        <taxon>Dacrymycetaceae</taxon>
        <taxon>Calocera</taxon>
    </lineage>
</organism>
<protein>
    <submittedName>
        <fullName evidence="2">Uncharacterized protein</fullName>
    </submittedName>
</protein>
<reference evidence="2 3" key="1">
    <citation type="journal article" date="2016" name="Mol. Biol. Evol.">
        <title>Comparative Genomics of Early-Diverging Mushroom-Forming Fungi Provides Insights into the Origins of Lignocellulose Decay Capabilities.</title>
        <authorList>
            <person name="Nagy L.G."/>
            <person name="Riley R."/>
            <person name="Tritt A."/>
            <person name="Adam C."/>
            <person name="Daum C."/>
            <person name="Floudas D."/>
            <person name="Sun H."/>
            <person name="Yadav J.S."/>
            <person name="Pangilinan J."/>
            <person name="Larsson K.H."/>
            <person name="Matsuura K."/>
            <person name="Barry K."/>
            <person name="Labutti K."/>
            <person name="Kuo R."/>
            <person name="Ohm R.A."/>
            <person name="Bhattacharya S.S."/>
            <person name="Shirouzu T."/>
            <person name="Yoshinaga Y."/>
            <person name="Martin F.M."/>
            <person name="Grigoriev I.V."/>
            <person name="Hibbett D.S."/>
        </authorList>
    </citation>
    <scope>NUCLEOTIDE SEQUENCE [LARGE SCALE GENOMIC DNA]</scope>
    <source>
        <strain evidence="2 3">TUFC12733</strain>
    </source>
</reference>
<evidence type="ECO:0000313" key="2">
    <source>
        <dbReference type="EMBL" id="KZO91407.1"/>
    </source>
</evidence>
<evidence type="ECO:0000256" key="1">
    <source>
        <dbReference type="SAM" id="MobiDB-lite"/>
    </source>
</evidence>
<dbReference type="Proteomes" id="UP000076738">
    <property type="component" value="Unassembled WGS sequence"/>
</dbReference>
<accession>A0A167HA66</accession>
<gene>
    <name evidence="2" type="ORF">CALVIDRAFT_349458</name>
</gene>
<sequence>MVSPLGLIMPTGTCMSQSWGPGQPLTPSMSPKTPTTHQSQQQNTVGVTGISPFRASLPQVDPFSSYNFNMLPSPARSAHCTQQPIAEDAQDGIFSSPGQVQFPHTEQPALIADTEQDDSWNGARSSSLPPRSFLLPRTARVSKVLSMYSTMMLI</sequence>
<dbReference type="AlphaFoldDB" id="A0A167HA66"/>
<feature type="region of interest" description="Disordered" evidence="1">
    <location>
        <begin position="12"/>
        <end position="43"/>
    </location>
</feature>